<dbReference type="InterPro" id="IPR021878">
    <property type="entry name" value="TgpA_N"/>
</dbReference>
<accession>A0ABQ3Z2N6</accession>
<dbReference type="Proteomes" id="UP000637628">
    <property type="component" value="Unassembled WGS sequence"/>
</dbReference>
<dbReference type="EMBL" id="BOML01000043">
    <property type="protein sequence ID" value="GIE04092.1"/>
    <property type="molecule type" value="Genomic_DNA"/>
</dbReference>
<proteinExistence type="predicted"/>
<comment type="caution">
    <text evidence="4">The sequence shown here is derived from an EMBL/GenBank/DDBJ whole genome shotgun (WGS) entry which is preliminary data.</text>
</comment>
<evidence type="ECO:0000313" key="4">
    <source>
        <dbReference type="EMBL" id="GIE04092.1"/>
    </source>
</evidence>
<evidence type="ECO:0000256" key="2">
    <source>
        <dbReference type="SAM" id="Phobius"/>
    </source>
</evidence>
<dbReference type="SUPFAM" id="SSF54001">
    <property type="entry name" value="Cysteine proteinases"/>
    <property type="match status" value="1"/>
</dbReference>
<dbReference type="InterPro" id="IPR002931">
    <property type="entry name" value="Transglutaminase-like"/>
</dbReference>
<gene>
    <name evidence="4" type="ORF">Adu01nite_54420</name>
</gene>
<organism evidence="4 5">
    <name type="scientific">Paractinoplanes durhamensis</name>
    <dbReference type="NCBI Taxonomy" id="113563"/>
    <lineage>
        <taxon>Bacteria</taxon>
        <taxon>Bacillati</taxon>
        <taxon>Actinomycetota</taxon>
        <taxon>Actinomycetes</taxon>
        <taxon>Micromonosporales</taxon>
        <taxon>Micromonosporaceae</taxon>
        <taxon>Paractinoplanes</taxon>
    </lineage>
</organism>
<feature type="transmembrane region" description="Helical" evidence="2">
    <location>
        <begin position="133"/>
        <end position="151"/>
    </location>
</feature>
<keyword evidence="2" id="KW-0812">Transmembrane</keyword>
<keyword evidence="5" id="KW-1185">Reference proteome</keyword>
<reference evidence="4 5" key="1">
    <citation type="submission" date="2021-01" db="EMBL/GenBank/DDBJ databases">
        <title>Whole genome shotgun sequence of Actinoplanes durhamensis NBRC 14914.</title>
        <authorList>
            <person name="Komaki H."/>
            <person name="Tamura T."/>
        </authorList>
    </citation>
    <scope>NUCLEOTIDE SEQUENCE [LARGE SCALE GENOMIC DNA]</scope>
    <source>
        <strain evidence="4 5">NBRC 14914</strain>
    </source>
</reference>
<evidence type="ECO:0000256" key="1">
    <source>
        <dbReference type="SAM" id="MobiDB-lite"/>
    </source>
</evidence>
<feature type="transmembrane region" description="Helical" evidence="2">
    <location>
        <begin position="198"/>
        <end position="222"/>
    </location>
</feature>
<dbReference type="InterPro" id="IPR052901">
    <property type="entry name" value="Bact_TGase-like"/>
</dbReference>
<feature type="transmembrane region" description="Helical" evidence="2">
    <location>
        <begin position="6"/>
        <end position="34"/>
    </location>
</feature>
<sequence>MAAVLAGMISLAGVVLGGIFAGSLIVELVAGAAVGSVGLSLAARRLPNWVVAPISAGLLGAYTIVVLRVGAGRAELSEPLAQIARDSLVNGIPRLLTAMIPVEPAPDTLVVPVIAAWLAGLAGGEIAVRAGRVLLGMLPAVVLYAGALYVVGPNASVAGWTTLGFAGLAVVGMAVSARPKNETELAGVSAATRAKVRGRALAGAAAGLAAVLVLAAAVGPWVGGQVAATPVDPRKYVEPPQVDSLDESPLNRISGWALSPEQRLLEVGPATGSGATGSGATGGAATGSSGAATGGTGSTAGGTAGNKGRKVRLRLAVLPDYDGITWRVGATYRNAGRVLPTQPPMPDATVSNVHQEITVDGLTGRLLPVVPTPTQVTGARVAYDAATGTLIGSEQLTSGIKYTVDSQVQTPDYNLLAAADVPSGDAVARYLAIGDDVPEQITRLAEQLSDGNGAAYDRAAAIEAFIAEHYRKVSDAPSGHAYPNLAFFLFGPRGQGGQVGTSEQFAASFALLARLTGLPSRVVVGFDAPAAGGTVTGGDAIAWPEVLFDGLGWVPFDPMPKSKNPRPVEEDFIPKPTTPPTPPSEAPTVSQSASASASATVLAAGAGGGPGVVLVAGGTSGSLLLVLLGAAVVILSMRRGLRRRRLTSGTPDDRITGAWTELSDALRLAGHPLPRHLAATEAAAYAARPAPPKPGRLRRAAPGRPPDDAGMDVFGTAGGPGDGTAGGPGTKADGTAGGPGTKADGTTGGFGAGAGTGTLVVERPAESALPPLDQLVAGINTVGFAPGAADDGQAEQAGRQAVAYSTALRARRSWWRRVWWSVHPGPLRWHR</sequence>
<protein>
    <recommendedName>
        <fullName evidence="3">Transglutaminase-like domain-containing protein</fullName>
    </recommendedName>
</protein>
<feature type="compositionally biased region" description="Pro residues" evidence="1">
    <location>
        <begin position="576"/>
        <end position="585"/>
    </location>
</feature>
<dbReference type="SMART" id="SM00460">
    <property type="entry name" value="TGc"/>
    <property type="match status" value="1"/>
</dbReference>
<dbReference type="PANTHER" id="PTHR42736">
    <property type="entry name" value="PROTEIN-GLUTAMINE GAMMA-GLUTAMYLTRANSFERASE"/>
    <property type="match status" value="1"/>
</dbReference>
<feature type="compositionally biased region" description="Gly residues" evidence="1">
    <location>
        <begin position="274"/>
        <end position="285"/>
    </location>
</feature>
<evidence type="ECO:0000259" key="3">
    <source>
        <dbReference type="SMART" id="SM00460"/>
    </source>
</evidence>
<dbReference type="Pfam" id="PF11992">
    <property type="entry name" value="TgpA_N"/>
    <property type="match status" value="1"/>
</dbReference>
<feature type="transmembrane region" description="Helical" evidence="2">
    <location>
        <begin position="157"/>
        <end position="177"/>
    </location>
</feature>
<feature type="compositionally biased region" description="Gly residues" evidence="1">
    <location>
        <begin position="716"/>
        <end position="750"/>
    </location>
</feature>
<feature type="transmembrane region" description="Helical" evidence="2">
    <location>
        <begin position="612"/>
        <end position="635"/>
    </location>
</feature>
<feature type="compositionally biased region" description="Gly residues" evidence="1">
    <location>
        <begin position="292"/>
        <end position="305"/>
    </location>
</feature>
<keyword evidence="2" id="KW-1133">Transmembrane helix</keyword>
<feature type="domain" description="Transglutaminase-like" evidence="3">
    <location>
        <begin position="494"/>
        <end position="560"/>
    </location>
</feature>
<evidence type="ECO:0000313" key="5">
    <source>
        <dbReference type="Proteomes" id="UP000637628"/>
    </source>
</evidence>
<feature type="region of interest" description="Disordered" evidence="1">
    <location>
        <begin position="687"/>
        <end position="750"/>
    </location>
</feature>
<feature type="transmembrane region" description="Helical" evidence="2">
    <location>
        <begin position="46"/>
        <end position="67"/>
    </location>
</feature>
<feature type="region of interest" description="Disordered" evidence="1">
    <location>
        <begin position="267"/>
        <end position="306"/>
    </location>
</feature>
<dbReference type="PANTHER" id="PTHR42736:SF1">
    <property type="entry name" value="PROTEIN-GLUTAMINE GAMMA-GLUTAMYLTRANSFERASE"/>
    <property type="match status" value="1"/>
</dbReference>
<name>A0ABQ3Z2N6_9ACTN</name>
<keyword evidence="2" id="KW-0472">Membrane</keyword>
<dbReference type="Pfam" id="PF01841">
    <property type="entry name" value="Transglut_core"/>
    <property type="match status" value="1"/>
</dbReference>
<dbReference type="Gene3D" id="3.10.620.30">
    <property type="match status" value="1"/>
</dbReference>
<feature type="region of interest" description="Disordered" evidence="1">
    <location>
        <begin position="563"/>
        <end position="592"/>
    </location>
</feature>
<dbReference type="InterPro" id="IPR038765">
    <property type="entry name" value="Papain-like_cys_pep_sf"/>
</dbReference>